<organism evidence="2 3">
    <name type="scientific">Jannaschia helgolandensis</name>
    <dbReference type="NCBI Taxonomy" id="188906"/>
    <lineage>
        <taxon>Bacteria</taxon>
        <taxon>Pseudomonadati</taxon>
        <taxon>Pseudomonadota</taxon>
        <taxon>Alphaproteobacteria</taxon>
        <taxon>Rhodobacterales</taxon>
        <taxon>Roseobacteraceae</taxon>
        <taxon>Jannaschia</taxon>
    </lineage>
</organism>
<evidence type="ECO:0000313" key="2">
    <source>
        <dbReference type="EMBL" id="SEL57302.1"/>
    </source>
</evidence>
<proteinExistence type="predicted"/>
<dbReference type="STRING" id="188906.SAMN04488526_3007"/>
<keyword evidence="1" id="KW-0812">Transmembrane</keyword>
<dbReference type="Proteomes" id="UP000199283">
    <property type="component" value="Unassembled WGS sequence"/>
</dbReference>
<name>A0A1H7RAW7_9RHOB</name>
<protein>
    <submittedName>
        <fullName evidence="2">Uncharacterized protein</fullName>
    </submittedName>
</protein>
<accession>A0A1H7RAW7</accession>
<evidence type="ECO:0000313" key="3">
    <source>
        <dbReference type="Proteomes" id="UP000199283"/>
    </source>
</evidence>
<keyword evidence="3" id="KW-1185">Reference proteome</keyword>
<keyword evidence="1" id="KW-1133">Transmembrane helix</keyword>
<dbReference type="EMBL" id="FNZQ01000006">
    <property type="protein sequence ID" value="SEL57302.1"/>
    <property type="molecule type" value="Genomic_DNA"/>
</dbReference>
<keyword evidence="1" id="KW-0472">Membrane</keyword>
<feature type="transmembrane region" description="Helical" evidence="1">
    <location>
        <begin position="59"/>
        <end position="77"/>
    </location>
</feature>
<reference evidence="2 3" key="1">
    <citation type="submission" date="2016-10" db="EMBL/GenBank/DDBJ databases">
        <authorList>
            <person name="de Groot N.N."/>
        </authorList>
    </citation>
    <scope>NUCLEOTIDE SEQUENCE [LARGE SCALE GENOMIC DNA]</scope>
    <source>
        <strain evidence="2 3">DSM 14858</strain>
    </source>
</reference>
<sequence>MTGRATADRMATDAQTRAHRRARLVDAARLLPFLGAVLFLIPDLVLSDDPAAAGATAPWLTYLFASWLGLIGLALWIGRLHMRDLRDDADRESGAE</sequence>
<feature type="transmembrane region" description="Helical" evidence="1">
    <location>
        <begin position="27"/>
        <end position="47"/>
    </location>
</feature>
<gene>
    <name evidence="2" type="ORF">SAMN04488526_3007</name>
</gene>
<dbReference type="AlphaFoldDB" id="A0A1H7RAW7"/>
<evidence type="ECO:0000256" key="1">
    <source>
        <dbReference type="SAM" id="Phobius"/>
    </source>
</evidence>